<keyword evidence="1" id="KW-0812">Transmembrane</keyword>
<proteinExistence type="predicted"/>
<organism evidence="2 3">
    <name type="scientific">Pleionea litopenaei</name>
    <dbReference type="NCBI Taxonomy" id="3070815"/>
    <lineage>
        <taxon>Bacteria</taxon>
        <taxon>Pseudomonadati</taxon>
        <taxon>Pseudomonadota</taxon>
        <taxon>Gammaproteobacteria</taxon>
        <taxon>Oceanospirillales</taxon>
        <taxon>Pleioneaceae</taxon>
        <taxon>Pleionea</taxon>
    </lineage>
</organism>
<keyword evidence="3" id="KW-1185">Reference proteome</keyword>
<dbReference type="Proteomes" id="UP001239782">
    <property type="component" value="Chromosome"/>
</dbReference>
<sequence>MSEQMYESPQADLNTQNPNAAIKFKRTASTVWGIIYMVLAVIGFLATLGGLAAAMSIGDGMVPHLSKDLMILDTFLAMGGKVFLFLFSLALLLRASWVKTIGIIGLVYSLIDTTFKAVAIIPKQAETAINDAAAMGTYVGFYVLAVVSAMMYIGYLIYLKSDDSKREFNLK</sequence>
<accession>A0AA51RT27</accession>
<evidence type="ECO:0000313" key="2">
    <source>
        <dbReference type="EMBL" id="WMS87062.1"/>
    </source>
</evidence>
<evidence type="ECO:0000256" key="1">
    <source>
        <dbReference type="SAM" id="Phobius"/>
    </source>
</evidence>
<dbReference type="EMBL" id="CP133548">
    <property type="protein sequence ID" value="WMS87062.1"/>
    <property type="molecule type" value="Genomic_DNA"/>
</dbReference>
<dbReference type="AlphaFoldDB" id="A0AA51RT27"/>
<gene>
    <name evidence="2" type="ORF">Q9312_17785</name>
</gene>
<feature type="transmembrane region" description="Helical" evidence="1">
    <location>
        <begin position="69"/>
        <end position="93"/>
    </location>
</feature>
<feature type="transmembrane region" description="Helical" evidence="1">
    <location>
        <begin position="141"/>
        <end position="159"/>
    </location>
</feature>
<feature type="transmembrane region" description="Helical" evidence="1">
    <location>
        <begin position="100"/>
        <end position="121"/>
    </location>
</feature>
<dbReference type="KEGG" id="plei:Q9312_17785"/>
<protein>
    <submittedName>
        <fullName evidence="2">Uncharacterized protein</fullName>
    </submittedName>
</protein>
<keyword evidence="1" id="KW-1133">Transmembrane helix</keyword>
<keyword evidence="1" id="KW-0472">Membrane</keyword>
<name>A0AA51RT27_9GAMM</name>
<evidence type="ECO:0000313" key="3">
    <source>
        <dbReference type="Proteomes" id="UP001239782"/>
    </source>
</evidence>
<dbReference type="RefSeq" id="WP_309202201.1">
    <property type="nucleotide sequence ID" value="NZ_CP133548.1"/>
</dbReference>
<reference evidence="2 3" key="1">
    <citation type="submission" date="2023-08" db="EMBL/GenBank/DDBJ databases">
        <title>Pleionea litopenaei sp. nov., isolated from stomach of juvenile Litopenaeus vannamei.</title>
        <authorList>
            <person name="Rho A.M."/>
            <person name="Hwang C.Y."/>
        </authorList>
    </citation>
    <scope>NUCLEOTIDE SEQUENCE [LARGE SCALE GENOMIC DNA]</scope>
    <source>
        <strain evidence="2 3">HL-JVS1</strain>
    </source>
</reference>
<feature type="transmembrane region" description="Helical" evidence="1">
    <location>
        <begin position="33"/>
        <end position="57"/>
    </location>
</feature>